<dbReference type="Proteomes" id="UP000188268">
    <property type="component" value="Unassembled WGS sequence"/>
</dbReference>
<keyword evidence="3" id="KW-1185">Reference proteome</keyword>
<sequence length="49" mass="5413">MEAERHQEEEEFCCHGSNSKSKPEQFQVDMAVAVAFAGRNLLSSNLGLS</sequence>
<gene>
    <name evidence="2" type="ORF">CCACVL1_30141</name>
</gene>
<accession>A0A1R3FYN5</accession>
<feature type="region of interest" description="Disordered" evidence="1">
    <location>
        <begin position="1"/>
        <end position="22"/>
    </location>
</feature>
<comment type="caution">
    <text evidence="2">The sequence shown here is derived from an EMBL/GenBank/DDBJ whole genome shotgun (WGS) entry which is preliminary data.</text>
</comment>
<protein>
    <submittedName>
        <fullName evidence="2">Uncharacterized protein</fullName>
    </submittedName>
</protein>
<dbReference type="Gramene" id="OMO50921">
    <property type="protein sequence ID" value="OMO50921"/>
    <property type="gene ID" value="CCACVL1_30141"/>
</dbReference>
<evidence type="ECO:0000256" key="1">
    <source>
        <dbReference type="SAM" id="MobiDB-lite"/>
    </source>
</evidence>
<proteinExistence type="predicted"/>
<organism evidence="2 3">
    <name type="scientific">Corchorus capsularis</name>
    <name type="common">Jute</name>
    <dbReference type="NCBI Taxonomy" id="210143"/>
    <lineage>
        <taxon>Eukaryota</taxon>
        <taxon>Viridiplantae</taxon>
        <taxon>Streptophyta</taxon>
        <taxon>Embryophyta</taxon>
        <taxon>Tracheophyta</taxon>
        <taxon>Spermatophyta</taxon>
        <taxon>Magnoliopsida</taxon>
        <taxon>eudicotyledons</taxon>
        <taxon>Gunneridae</taxon>
        <taxon>Pentapetalae</taxon>
        <taxon>rosids</taxon>
        <taxon>malvids</taxon>
        <taxon>Malvales</taxon>
        <taxon>Malvaceae</taxon>
        <taxon>Grewioideae</taxon>
        <taxon>Apeibeae</taxon>
        <taxon>Corchorus</taxon>
    </lineage>
</organism>
<dbReference type="AlphaFoldDB" id="A0A1R3FYN5"/>
<name>A0A1R3FYN5_COCAP</name>
<evidence type="ECO:0000313" key="2">
    <source>
        <dbReference type="EMBL" id="OMO50921.1"/>
    </source>
</evidence>
<evidence type="ECO:0000313" key="3">
    <source>
        <dbReference type="Proteomes" id="UP000188268"/>
    </source>
</evidence>
<dbReference type="EMBL" id="AWWV01016008">
    <property type="protein sequence ID" value="OMO50921.1"/>
    <property type="molecule type" value="Genomic_DNA"/>
</dbReference>
<reference evidence="2 3" key="1">
    <citation type="submission" date="2013-09" db="EMBL/GenBank/DDBJ databases">
        <title>Corchorus capsularis genome sequencing.</title>
        <authorList>
            <person name="Alam M."/>
            <person name="Haque M.S."/>
            <person name="Islam M.S."/>
            <person name="Emdad E.M."/>
            <person name="Islam M.M."/>
            <person name="Ahmed B."/>
            <person name="Halim A."/>
            <person name="Hossen Q.M.M."/>
            <person name="Hossain M.Z."/>
            <person name="Ahmed R."/>
            <person name="Khan M.M."/>
            <person name="Islam R."/>
            <person name="Rashid M.M."/>
            <person name="Khan S.A."/>
            <person name="Rahman M.S."/>
            <person name="Alam M."/>
        </authorList>
    </citation>
    <scope>NUCLEOTIDE SEQUENCE [LARGE SCALE GENOMIC DNA]</scope>
    <source>
        <strain evidence="3">cv. CVL-1</strain>
        <tissue evidence="2">Whole seedling</tissue>
    </source>
</reference>